<dbReference type="STRING" id="381306.AN478_02995"/>
<dbReference type="GO" id="GO:0003677">
    <property type="term" value="F:DNA binding"/>
    <property type="evidence" value="ECO:0007669"/>
    <property type="project" value="UniProtKB-KW"/>
</dbReference>
<keyword evidence="4" id="KW-0238">DNA-binding</keyword>
<organism evidence="7 8">
    <name type="scientific">Thiohalorhabdus denitrificans</name>
    <dbReference type="NCBI Taxonomy" id="381306"/>
    <lineage>
        <taxon>Bacteria</taxon>
        <taxon>Pseudomonadati</taxon>
        <taxon>Pseudomonadota</taxon>
        <taxon>Gammaproteobacteria</taxon>
        <taxon>Thiohalorhabdales</taxon>
        <taxon>Thiohalorhabdaceae</taxon>
        <taxon>Thiohalorhabdus</taxon>
    </lineage>
</organism>
<evidence type="ECO:0000256" key="4">
    <source>
        <dbReference type="ARBA" id="ARBA00023125"/>
    </source>
</evidence>
<comment type="similarity">
    <text evidence="1">Belongs to the uracil-DNA glycosylase (UDG) superfamily. SMUG1 family.</text>
</comment>
<dbReference type="InterPro" id="IPR039134">
    <property type="entry name" value="SMUG1"/>
</dbReference>
<evidence type="ECO:0000259" key="6">
    <source>
        <dbReference type="Pfam" id="PF03167"/>
    </source>
</evidence>
<dbReference type="AlphaFoldDB" id="A0A1G5EWK1"/>
<accession>A0A1G5EWK1</accession>
<reference evidence="8" key="1">
    <citation type="submission" date="2016-10" db="EMBL/GenBank/DDBJ databases">
        <authorList>
            <person name="Varghese N."/>
        </authorList>
    </citation>
    <scope>NUCLEOTIDE SEQUENCE [LARGE SCALE GENOMIC DNA]</scope>
    <source>
        <strain evidence="8">HL 19</strain>
    </source>
</reference>
<protein>
    <submittedName>
        <fullName evidence="7">Single-strand selective monofunctional uracil DNA glycosylase</fullName>
    </submittedName>
</protein>
<name>A0A1G5EWK1_9GAMM</name>
<dbReference type="PANTHER" id="PTHR13235:SF2">
    <property type="entry name" value="SINGLE-STRAND SELECTIVE MONOFUNCTIONAL URACIL DNA GLYCOSYLASE"/>
    <property type="match status" value="1"/>
</dbReference>
<dbReference type="InterPro" id="IPR036895">
    <property type="entry name" value="Uracil-DNA_glycosylase-like_sf"/>
</dbReference>
<evidence type="ECO:0000313" key="7">
    <source>
        <dbReference type="EMBL" id="SCY31201.1"/>
    </source>
</evidence>
<evidence type="ECO:0000256" key="3">
    <source>
        <dbReference type="ARBA" id="ARBA00022801"/>
    </source>
</evidence>
<dbReference type="EMBL" id="FMUN01000004">
    <property type="protein sequence ID" value="SCY31201.1"/>
    <property type="molecule type" value="Genomic_DNA"/>
</dbReference>
<evidence type="ECO:0000256" key="2">
    <source>
        <dbReference type="ARBA" id="ARBA00022763"/>
    </source>
</evidence>
<dbReference type="GO" id="GO:0017065">
    <property type="term" value="F:single-strand selective uracil DNA N-glycosylase activity"/>
    <property type="evidence" value="ECO:0007669"/>
    <property type="project" value="InterPro"/>
</dbReference>
<keyword evidence="3" id="KW-0378">Hydrolase</keyword>
<keyword evidence="2" id="KW-0227">DNA damage</keyword>
<evidence type="ECO:0000256" key="5">
    <source>
        <dbReference type="ARBA" id="ARBA00023204"/>
    </source>
</evidence>
<proteinExistence type="inferred from homology"/>
<keyword evidence="5" id="KW-0234">DNA repair</keyword>
<dbReference type="Gene3D" id="3.40.470.10">
    <property type="entry name" value="Uracil-DNA glycosylase-like domain"/>
    <property type="match status" value="1"/>
</dbReference>
<evidence type="ECO:0000313" key="8">
    <source>
        <dbReference type="Proteomes" id="UP000183104"/>
    </source>
</evidence>
<dbReference type="Proteomes" id="UP000183104">
    <property type="component" value="Unassembled WGS sequence"/>
</dbReference>
<dbReference type="FunFam" id="3.40.470.10:FF:000005">
    <property type="entry name" value="Single-strand selective monofunctional uracil DNA glycosylase"/>
    <property type="match status" value="1"/>
</dbReference>
<keyword evidence="8" id="KW-1185">Reference proteome</keyword>
<dbReference type="CDD" id="cd19374">
    <property type="entry name" value="UDG-F3_SMUG1-like"/>
    <property type="match status" value="1"/>
</dbReference>
<dbReference type="GO" id="GO:0000703">
    <property type="term" value="F:oxidized pyrimidine nucleobase lesion DNA N-glycosylase activity"/>
    <property type="evidence" value="ECO:0007669"/>
    <property type="project" value="TreeGrafter"/>
</dbReference>
<sequence>MDLFAITEELRRSVDSLAFSEPVAYVYNPLDYAAEPHGAYLERFGRGRREVLLVGMNPGPFGMVQTGVPFGDVGMVRDWMGIDGAVGRPPREHPKRPVQGFACPRGEGSGRRLWGWARERFGPAEDFFARFYVANYCPLAFFEESGANRTPDKLPKAEREALFAACDRALVDTVEVLEPELVVGIGRFAERRAAAALQDRGVPVGMVLHPSPASPKANQGWVEQAERDLGDLGVALP</sequence>
<dbReference type="Pfam" id="PF03167">
    <property type="entry name" value="UDG"/>
    <property type="match status" value="1"/>
</dbReference>
<feature type="domain" description="Uracil-DNA glycosylase-like" evidence="6">
    <location>
        <begin position="49"/>
        <end position="228"/>
    </location>
</feature>
<dbReference type="GO" id="GO:0006284">
    <property type="term" value="P:base-excision repair"/>
    <property type="evidence" value="ECO:0007669"/>
    <property type="project" value="InterPro"/>
</dbReference>
<dbReference type="PANTHER" id="PTHR13235">
    <property type="entry name" value="SINGLE-STRAND SELECTIVE MONOFUNCTIONAL URACIL DNA GLYCOSYLASE"/>
    <property type="match status" value="1"/>
</dbReference>
<dbReference type="InterPro" id="IPR005122">
    <property type="entry name" value="Uracil-DNA_glycosylase-like"/>
</dbReference>
<dbReference type="SUPFAM" id="SSF52141">
    <property type="entry name" value="Uracil-DNA glycosylase-like"/>
    <property type="match status" value="1"/>
</dbReference>
<evidence type="ECO:0000256" key="1">
    <source>
        <dbReference type="ARBA" id="ARBA00007889"/>
    </source>
</evidence>
<gene>
    <name evidence="7" type="ORF">SAMN05661077_1799</name>
</gene>